<comment type="caution">
    <text evidence="1">The sequence shown here is derived from an EMBL/GenBank/DDBJ whole genome shotgun (WGS) entry which is preliminary data.</text>
</comment>
<name>A0A0F9CA75_9ZZZZ</name>
<sequence length="136" mass="14793">FAFCIRNSQLGSVETVEMDVLELSRHFGIAVPWMSDGKAWREDAACWFRDLINTGTDDIEAEADVAKAIVETLVGTAPSSVVVAALAEWAARAEKNEDQTFDCVFALPGKEEGEDSLLERATEILSGFHGSKQAVN</sequence>
<gene>
    <name evidence="1" type="ORF">LCGC14_2347200</name>
</gene>
<proteinExistence type="predicted"/>
<accession>A0A0F9CA75</accession>
<feature type="non-terminal residue" evidence="1">
    <location>
        <position position="1"/>
    </location>
</feature>
<reference evidence="1" key="1">
    <citation type="journal article" date="2015" name="Nature">
        <title>Complex archaea that bridge the gap between prokaryotes and eukaryotes.</title>
        <authorList>
            <person name="Spang A."/>
            <person name="Saw J.H."/>
            <person name="Jorgensen S.L."/>
            <person name="Zaremba-Niedzwiedzka K."/>
            <person name="Martijn J."/>
            <person name="Lind A.E."/>
            <person name="van Eijk R."/>
            <person name="Schleper C."/>
            <person name="Guy L."/>
            <person name="Ettema T.J."/>
        </authorList>
    </citation>
    <scope>NUCLEOTIDE SEQUENCE</scope>
</reference>
<dbReference type="EMBL" id="LAZR01034094">
    <property type="protein sequence ID" value="KKL46273.1"/>
    <property type="molecule type" value="Genomic_DNA"/>
</dbReference>
<evidence type="ECO:0000313" key="1">
    <source>
        <dbReference type="EMBL" id="KKL46273.1"/>
    </source>
</evidence>
<protein>
    <submittedName>
        <fullName evidence="1">Uncharacterized protein</fullName>
    </submittedName>
</protein>
<dbReference type="AlphaFoldDB" id="A0A0F9CA75"/>
<organism evidence="1">
    <name type="scientific">marine sediment metagenome</name>
    <dbReference type="NCBI Taxonomy" id="412755"/>
    <lineage>
        <taxon>unclassified sequences</taxon>
        <taxon>metagenomes</taxon>
        <taxon>ecological metagenomes</taxon>
    </lineage>
</organism>